<reference evidence="2" key="1">
    <citation type="submission" date="2022-09" db="EMBL/GenBank/DDBJ databases">
        <authorList>
            <person name="Yuan C."/>
            <person name="Ke Z."/>
        </authorList>
    </citation>
    <scope>NUCLEOTIDE SEQUENCE</scope>
    <source>
        <strain evidence="2">LB-8</strain>
    </source>
</reference>
<accession>A0A9X3B9H9</accession>
<organism evidence="2 3">
    <name type="scientific">Paraflavisolibacter caeni</name>
    <dbReference type="NCBI Taxonomy" id="2982496"/>
    <lineage>
        <taxon>Bacteria</taxon>
        <taxon>Pseudomonadati</taxon>
        <taxon>Bacteroidota</taxon>
        <taxon>Chitinophagia</taxon>
        <taxon>Chitinophagales</taxon>
        <taxon>Chitinophagaceae</taxon>
        <taxon>Paraflavisolibacter</taxon>
    </lineage>
</organism>
<evidence type="ECO:0000313" key="2">
    <source>
        <dbReference type="EMBL" id="MCU7552020.1"/>
    </source>
</evidence>
<protein>
    <submittedName>
        <fullName evidence="2">Uncharacterized protein</fullName>
    </submittedName>
</protein>
<sequence length="279" mass="30667">MAINFMDDETLFMPKAGTERSTLRPPEGAAEPKSLTTSKDVSGIEIRMMAPYIKDNRTAKVFPFPGYAKLYCLTIVMSDEQNQLAGLLDLKGFPRIDDKEHLPINKTIYYWQTKDESIAAPSQIHIMCSVIKSKQSLREVAKVMTEVKNDEEYKGIMSSLGSLANNAAKFNVITDMMTQIAGLVGKYLGDVEDKPLGTVINSYTSLSGDFDTVGIQSLAYPTKYVDFNFKLVVRSKANENELAGNVNNRELEVQDPASAGDSASVASGEKVAVNMQPLN</sequence>
<dbReference type="AlphaFoldDB" id="A0A9X3B9H9"/>
<comment type="caution">
    <text evidence="2">The sequence shown here is derived from an EMBL/GenBank/DDBJ whole genome shotgun (WGS) entry which is preliminary data.</text>
</comment>
<gene>
    <name evidence="2" type="ORF">OCK74_23065</name>
</gene>
<evidence type="ECO:0000313" key="3">
    <source>
        <dbReference type="Proteomes" id="UP001155483"/>
    </source>
</evidence>
<dbReference type="EMBL" id="JAOTIF010000027">
    <property type="protein sequence ID" value="MCU7552020.1"/>
    <property type="molecule type" value="Genomic_DNA"/>
</dbReference>
<proteinExistence type="predicted"/>
<evidence type="ECO:0000256" key="1">
    <source>
        <dbReference type="SAM" id="MobiDB-lite"/>
    </source>
</evidence>
<reference evidence="2" key="2">
    <citation type="submission" date="2023-04" db="EMBL/GenBank/DDBJ databases">
        <title>Paracnuella aquatica gen. nov., sp. nov., a member of the family Chitinophagaceae isolated from a hot spring.</title>
        <authorList>
            <person name="Wang C."/>
        </authorList>
    </citation>
    <scope>NUCLEOTIDE SEQUENCE</scope>
    <source>
        <strain evidence="2">LB-8</strain>
    </source>
</reference>
<dbReference type="RefSeq" id="WP_279299457.1">
    <property type="nucleotide sequence ID" value="NZ_JAOTIF010000027.1"/>
</dbReference>
<dbReference type="Proteomes" id="UP001155483">
    <property type="component" value="Unassembled WGS sequence"/>
</dbReference>
<keyword evidence="3" id="KW-1185">Reference proteome</keyword>
<feature type="region of interest" description="Disordered" evidence="1">
    <location>
        <begin position="16"/>
        <end position="36"/>
    </location>
</feature>
<name>A0A9X3B9H9_9BACT</name>